<proteinExistence type="predicted"/>
<dbReference type="RefSeq" id="WP_111898303.1">
    <property type="nucleotide sequence ID" value="NZ_CP033459.1"/>
</dbReference>
<dbReference type="KEGG" id="alq:C7Y71_007120"/>
<evidence type="ECO:0000313" key="1">
    <source>
        <dbReference type="EMBL" id="QFQ12806.1"/>
    </source>
</evidence>
<dbReference type="Proteomes" id="UP000249375">
    <property type="component" value="Chromosome"/>
</dbReference>
<name>A0A5P8E786_9BACT</name>
<reference evidence="1 2" key="1">
    <citation type="submission" date="2018-11" db="EMBL/GenBank/DDBJ databases">
        <authorList>
            <person name="Na S.W."/>
            <person name="Baik M."/>
        </authorList>
    </citation>
    <scope>NUCLEOTIDE SEQUENCE [LARGE SCALE GENOMIC DNA]</scope>
    <source>
        <strain evidence="1 2">E39</strain>
    </source>
</reference>
<accession>A0A5P8E786</accession>
<organism evidence="1 2">
    <name type="scientific">Pseudoprevotella muciniphila</name>
    <dbReference type="NCBI Taxonomy" id="2133944"/>
    <lineage>
        <taxon>Bacteria</taxon>
        <taxon>Pseudomonadati</taxon>
        <taxon>Bacteroidota</taxon>
        <taxon>Bacteroidia</taxon>
        <taxon>Bacteroidales</taxon>
        <taxon>Prevotellaceae</taxon>
        <taxon>Pseudoprevotella</taxon>
    </lineage>
</organism>
<keyword evidence="2" id="KW-1185">Reference proteome</keyword>
<gene>
    <name evidence="1" type="ORF">C7Y71_007120</name>
</gene>
<protein>
    <submittedName>
        <fullName evidence="1">Uncharacterized protein</fullName>
    </submittedName>
</protein>
<evidence type="ECO:0000313" key="2">
    <source>
        <dbReference type="Proteomes" id="UP000249375"/>
    </source>
</evidence>
<dbReference type="AlphaFoldDB" id="A0A5P8E786"/>
<dbReference type="EMBL" id="CP033459">
    <property type="protein sequence ID" value="QFQ12806.1"/>
    <property type="molecule type" value="Genomic_DNA"/>
</dbReference>
<sequence>MGHKKYYGYKPKHEHYEVTIYEKKAKVGEHLDFVYEDGECGMNHYFWGSEIDYEYNRHGEVEHNHIWDKENTKKLMLRTGTKNGKALVEAMYERFHEHKGSADFYMRQWCEKRE</sequence>